<organism evidence="3">
    <name type="scientific">freshwater metagenome</name>
    <dbReference type="NCBI Taxonomy" id="449393"/>
    <lineage>
        <taxon>unclassified sequences</taxon>
        <taxon>metagenomes</taxon>
        <taxon>ecological metagenomes</taxon>
    </lineage>
</organism>
<dbReference type="PANTHER" id="PTHR43156">
    <property type="entry name" value="STAGE II SPORULATION PROTEIN E-RELATED"/>
    <property type="match status" value="1"/>
</dbReference>
<dbReference type="InterPro" id="IPR001932">
    <property type="entry name" value="PPM-type_phosphatase-like_dom"/>
</dbReference>
<dbReference type="EMBL" id="CAFBMQ010000140">
    <property type="protein sequence ID" value="CAB4912990.1"/>
    <property type="molecule type" value="Genomic_DNA"/>
</dbReference>
<evidence type="ECO:0000259" key="2">
    <source>
        <dbReference type="SMART" id="SM00331"/>
    </source>
</evidence>
<dbReference type="PANTHER" id="PTHR43156:SF2">
    <property type="entry name" value="STAGE II SPORULATION PROTEIN E"/>
    <property type="match status" value="1"/>
</dbReference>
<feature type="domain" description="PPM-type phosphatase" evidence="2">
    <location>
        <begin position="362"/>
        <end position="576"/>
    </location>
</feature>
<dbReference type="AlphaFoldDB" id="A0A6J7H9I9"/>
<dbReference type="Gene3D" id="3.60.40.10">
    <property type="entry name" value="PPM-type phosphatase domain"/>
    <property type="match status" value="1"/>
</dbReference>
<accession>A0A6J7H9I9</accession>
<sequence>MVTPGGPAPQAALRAVLGPAEPTPCRALFAGTDWATTAIGAPETWAPTLRSAISTAMNTRFGMLVMAGPELVMVYNDAYAPLMGALHPAMGRPLPEVWADEWPTLAPMVDQVVTEQVANHLEDFLLMTSRNGFLEETYFTFSYSPLIDPAGAVVGLLNTVLETTERVLATRRLELAQQLGQTGAARHDDLGAAVAAVVEVLAEHRTDLPLAGVHLLTDVDDPGSPLLLHGGHGVPSVAPGPVEEAWLRTALTGRQTAEDLDGSWGAVPAEVGDGPVRTAVALPLTPPGRSAAVGVLVLGLSPHLVQDQAYRTFQELVANQVAGVLGDTLAHLAERAAAETSRTMSEALQRSLLTDPVEPEHLHIAVRYRPATTEAEIGGDWYDAFRGQDGATWLVVGDVAGHDQTAAAVMAQVRNLLRGIAFTQDSPARVLEALDAAMAGLGVDRLTSAVVVRVEPEPTDGVHRLRWSNAGHPPPLLVPATGGAVPVGARVERILGAVPGSPRTDHDLDLRPGDGLLLYTDGLVERRTGNLDDAQAWLVGHVVGLRGLPLAQLCDELIAVVTDHAEDDIALLALRSDPHGG</sequence>
<name>A0A6J7H9I9_9ZZZZ</name>
<dbReference type="InterPro" id="IPR052016">
    <property type="entry name" value="Bact_Sigma-Reg"/>
</dbReference>
<keyword evidence="1" id="KW-0378">Hydrolase</keyword>
<evidence type="ECO:0000256" key="1">
    <source>
        <dbReference type="ARBA" id="ARBA00022801"/>
    </source>
</evidence>
<proteinExistence type="predicted"/>
<reference evidence="3" key="1">
    <citation type="submission" date="2020-05" db="EMBL/GenBank/DDBJ databases">
        <authorList>
            <person name="Chiriac C."/>
            <person name="Salcher M."/>
            <person name="Ghai R."/>
            <person name="Kavagutti S V."/>
        </authorList>
    </citation>
    <scope>NUCLEOTIDE SEQUENCE</scope>
</reference>
<gene>
    <name evidence="3" type="ORF">UFOPK3609_00981</name>
</gene>
<dbReference type="InterPro" id="IPR036457">
    <property type="entry name" value="PPM-type-like_dom_sf"/>
</dbReference>
<protein>
    <submittedName>
        <fullName evidence="3">Unannotated protein</fullName>
    </submittedName>
</protein>
<dbReference type="Pfam" id="PF07228">
    <property type="entry name" value="SpoIIE"/>
    <property type="match status" value="1"/>
</dbReference>
<dbReference type="SUPFAM" id="SSF81606">
    <property type="entry name" value="PP2C-like"/>
    <property type="match status" value="1"/>
</dbReference>
<dbReference type="SMART" id="SM00331">
    <property type="entry name" value="PP2C_SIG"/>
    <property type="match status" value="1"/>
</dbReference>
<dbReference type="GO" id="GO:0016791">
    <property type="term" value="F:phosphatase activity"/>
    <property type="evidence" value="ECO:0007669"/>
    <property type="project" value="TreeGrafter"/>
</dbReference>
<evidence type="ECO:0000313" key="3">
    <source>
        <dbReference type="EMBL" id="CAB4912990.1"/>
    </source>
</evidence>
<dbReference type="Gene3D" id="3.30.450.20">
    <property type="entry name" value="PAS domain"/>
    <property type="match status" value="1"/>
</dbReference>